<evidence type="ECO:0000313" key="2">
    <source>
        <dbReference type="EMBL" id="GHE52182.1"/>
    </source>
</evidence>
<protein>
    <submittedName>
        <fullName evidence="2">Uncharacterized protein</fullName>
    </submittedName>
</protein>
<feature type="compositionally biased region" description="Basic and acidic residues" evidence="1">
    <location>
        <begin position="72"/>
        <end position="81"/>
    </location>
</feature>
<organism evidence="2 3">
    <name type="scientific">Streptomyces spiralis</name>
    <dbReference type="NCBI Taxonomy" id="66376"/>
    <lineage>
        <taxon>Bacteria</taxon>
        <taxon>Bacillati</taxon>
        <taxon>Actinomycetota</taxon>
        <taxon>Actinomycetes</taxon>
        <taxon>Kitasatosporales</taxon>
        <taxon>Streptomycetaceae</taxon>
        <taxon>Streptomyces</taxon>
    </lineage>
</organism>
<name>A0A918ZHQ4_9ACTN</name>
<feature type="compositionally biased region" description="Acidic residues" evidence="1">
    <location>
        <begin position="82"/>
        <end position="100"/>
    </location>
</feature>
<feature type="region of interest" description="Disordered" evidence="1">
    <location>
        <begin position="67"/>
        <end position="115"/>
    </location>
</feature>
<dbReference type="EMBL" id="BNBC01000001">
    <property type="protein sequence ID" value="GHE52182.1"/>
    <property type="molecule type" value="Genomic_DNA"/>
</dbReference>
<accession>A0A918ZHQ4</accession>
<evidence type="ECO:0000313" key="3">
    <source>
        <dbReference type="Proteomes" id="UP000641386"/>
    </source>
</evidence>
<gene>
    <name evidence="2" type="ORF">GCM10014715_01000</name>
</gene>
<sequence>MTFSQSSWQLHNSNVYNITGDLHLTERSGPADFVAVVEELRARVRALENVPEPELAAVDAELAQVSALGESGRSDTGHADADDTGLADDGSDQDGTDSDGPDGSPDPDGSTRSGTAVRGLARVGALLRGLTGAANAANELGASVDQLAQWAGHHL</sequence>
<dbReference type="AlphaFoldDB" id="A0A918ZHQ4"/>
<keyword evidence="3" id="KW-1185">Reference proteome</keyword>
<evidence type="ECO:0000256" key="1">
    <source>
        <dbReference type="SAM" id="MobiDB-lite"/>
    </source>
</evidence>
<reference evidence="2" key="2">
    <citation type="submission" date="2020-09" db="EMBL/GenBank/DDBJ databases">
        <authorList>
            <person name="Sun Q."/>
            <person name="Ohkuma M."/>
        </authorList>
    </citation>
    <scope>NUCLEOTIDE SEQUENCE</scope>
    <source>
        <strain evidence="2">JCM 3302</strain>
    </source>
</reference>
<reference evidence="2" key="1">
    <citation type="journal article" date="2014" name="Int. J. Syst. Evol. Microbiol.">
        <title>Complete genome sequence of Corynebacterium casei LMG S-19264T (=DSM 44701T), isolated from a smear-ripened cheese.</title>
        <authorList>
            <consortium name="US DOE Joint Genome Institute (JGI-PGF)"/>
            <person name="Walter F."/>
            <person name="Albersmeier A."/>
            <person name="Kalinowski J."/>
            <person name="Ruckert C."/>
        </authorList>
    </citation>
    <scope>NUCLEOTIDE SEQUENCE</scope>
    <source>
        <strain evidence="2">JCM 3302</strain>
    </source>
</reference>
<proteinExistence type="predicted"/>
<feature type="compositionally biased region" description="Low complexity" evidence="1">
    <location>
        <begin position="101"/>
        <end position="115"/>
    </location>
</feature>
<dbReference type="RefSeq" id="WP_189895527.1">
    <property type="nucleotide sequence ID" value="NZ_BNBC01000001.1"/>
</dbReference>
<comment type="caution">
    <text evidence="2">The sequence shown here is derived from an EMBL/GenBank/DDBJ whole genome shotgun (WGS) entry which is preliminary data.</text>
</comment>
<dbReference type="Proteomes" id="UP000641386">
    <property type="component" value="Unassembled WGS sequence"/>
</dbReference>